<dbReference type="InterPro" id="IPR009080">
    <property type="entry name" value="tRNAsynth_Ia_anticodon-bd"/>
</dbReference>
<dbReference type="eggNOG" id="COG0018">
    <property type="taxonomic scope" value="Bacteria"/>
</dbReference>
<dbReference type="GO" id="GO:0005524">
    <property type="term" value="F:ATP binding"/>
    <property type="evidence" value="ECO:0007669"/>
    <property type="project" value="UniProtKB-UniRule"/>
</dbReference>
<dbReference type="Gene3D" id="3.30.1360.70">
    <property type="entry name" value="Arginyl tRNA synthetase N-terminal domain"/>
    <property type="match status" value="1"/>
</dbReference>
<evidence type="ECO:0000256" key="5">
    <source>
        <dbReference type="ARBA" id="ARBA00022741"/>
    </source>
</evidence>
<reference evidence="14 15" key="1">
    <citation type="journal article" date="2009" name="Stand. Genomic Sci.">
        <title>Complete genome sequence of Acidimicrobium ferrooxidans type strain (ICP).</title>
        <authorList>
            <person name="Clum A."/>
            <person name="Nolan M."/>
            <person name="Lang E."/>
            <person name="Glavina Del Rio T."/>
            <person name="Tice H."/>
            <person name="Copeland A."/>
            <person name="Cheng J.F."/>
            <person name="Lucas S."/>
            <person name="Chen F."/>
            <person name="Bruce D."/>
            <person name="Goodwin L."/>
            <person name="Pitluck S."/>
            <person name="Ivanova N."/>
            <person name="Mavrommatis K."/>
            <person name="Mikhailova N."/>
            <person name="Pati A."/>
            <person name="Chen A."/>
            <person name="Palaniappan K."/>
            <person name="Goker M."/>
            <person name="Spring S."/>
            <person name="Land M."/>
            <person name="Hauser L."/>
            <person name="Chang Y.J."/>
            <person name="Jeffries C.C."/>
            <person name="Chain P."/>
            <person name="Bristow J."/>
            <person name="Eisen J.A."/>
            <person name="Markowitz V."/>
            <person name="Hugenholtz P."/>
            <person name="Kyrpides N.C."/>
            <person name="Klenk H.P."/>
            <person name="Lapidus A."/>
        </authorList>
    </citation>
    <scope>NUCLEOTIDE SEQUENCE [LARGE SCALE GENOMIC DNA]</scope>
    <source>
        <strain evidence="15">DSM 10331 / JCM 15462 / NBRC 103882 / ICP</strain>
    </source>
</reference>
<feature type="short sequence motif" description="'HIGH' region" evidence="10">
    <location>
        <begin position="131"/>
        <end position="141"/>
    </location>
</feature>
<evidence type="ECO:0000256" key="7">
    <source>
        <dbReference type="ARBA" id="ARBA00022917"/>
    </source>
</evidence>
<dbReference type="InterPro" id="IPR008909">
    <property type="entry name" value="DALR_anticod-bd"/>
</dbReference>
<dbReference type="EC" id="6.1.1.19" evidence="10"/>
<feature type="domain" description="DALR anticodon binding" evidence="12">
    <location>
        <begin position="421"/>
        <end position="540"/>
    </location>
</feature>
<evidence type="ECO:0000313" key="15">
    <source>
        <dbReference type="Proteomes" id="UP000000771"/>
    </source>
</evidence>
<dbReference type="InterPro" id="IPR001412">
    <property type="entry name" value="aa-tRNA-synth_I_CS"/>
</dbReference>
<evidence type="ECO:0000256" key="11">
    <source>
        <dbReference type="RuleBase" id="RU363038"/>
    </source>
</evidence>
<dbReference type="SUPFAM" id="SSF52374">
    <property type="entry name" value="Nucleotidylyl transferase"/>
    <property type="match status" value="1"/>
</dbReference>
<dbReference type="GO" id="GO:0005737">
    <property type="term" value="C:cytoplasm"/>
    <property type="evidence" value="ECO:0007669"/>
    <property type="project" value="UniProtKB-SubCell"/>
</dbReference>
<dbReference type="SMART" id="SM00836">
    <property type="entry name" value="DALR_1"/>
    <property type="match status" value="1"/>
</dbReference>
<dbReference type="EMBL" id="CP001631">
    <property type="protein sequence ID" value="ACU54729.1"/>
    <property type="molecule type" value="Genomic_DNA"/>
</dbReference>
<dbReference type="SUPFAM" id="SSF47323">
    <property type="entry name" value="Anticodon-binding domain of a subclass of class I aminoacyl-tRNA synthetases"/>
    <property type="match status" value="1"/>
</dbReference>
<keyword evidence="3 10" id="KW-0963">Cytoplasm</keyword>
<dbReference type="PRINTS" id="PR01038">
    <property type="entry name" value="TRNASYNTHARG"/>
</dbReference>
<dbReference type="STRING" id="525909.Afer_1815"/>
<keyword evidence="8 10" id="KW-0030">Aminoacyl-tRNA synthetase</keyword>
<dbReference type="InterPro" id="IPR036695">
    <property type="entry name" value="Arg-tRNA-synth_N_sf"/>
</dbReference>
<evidence type="ECO:0000256" key="4">
    <source>
        <dbReference type="ARBA" id="ARBA00022598"/>
    </source>
</evidence>
<proteinExistence type="inferred from homology"/>
<comment type="subcellular location">
    <subcellularLocation>
        <location evidence="1 10">Cytoplasm</location>
    </subcellularLocation>
</comment>
<evidence type="ECO:0000256" key="10">
    <source>
        <dbReference type="HAMAP-Rule" id="MF_00123"/>
    </source>
</evidence>
<dbReference type="InterPro" id="IPR005148">
    <property type="entry name" value="Arg-tRNA-synth_N"/>
</dbReference>
<name>C7M181_ACIFD</name>
<sequence length="540" mass="57979">MTTAGWLHEVLVTAVHEELRARGIADAVEVGPLVEPRERAHGDLATPIALELARTVGVAPRVLAEALVARLEPRVAGRVERLEVAGPGFVNIHLSPAALLGDVQAMAADLAAALAVDVGHGARALVEFVSANPTGPLHIGNGWLSIYGDALARLLAHGGFEVSREYYVNDTGGQIRSLGASILAARRGEPIPEEGYRGDYVHELSGRYDGPDDVVAAGSWAVPEILAMIRATLEELNIHFDSWYSQAAIEGGGLVEEVVARLSALDATYEADGALWFAAERFGDTRDRVLRKANGDYTYLAGDIAYHYDKLVVRGFDLAIDVFGADHHGQVASLHAAMRALGIDDRRLEIRLGQMVSLLDNGAAVKFSKRAGTAIALSWLVKELGADATRLLALSSSIDRASQVDLVKARAESSENPVYYIQYAHARVAALRRQAAAMGLALDPAASLTALGHPRELELARVLLRLNRVLETAIVERAPHRVVAWLLEAASAFHGFYHDCPILVEPDPLVRGARFALADLTGQVLARTLALIGVRAVEEM</sequence>
<dbReference type="PROSITE" id="PS00178">
    <property type="entry name" value="AA_TRNA_LIGASE_I"/>
    <property type="match status" value="1"/>
</dbReference>
<keyword evidence="4 10" id="KW-0436">Ligase</keyword>
<evidence type="ECO:0000256" key="3">
    <source>
        <dbReference type="ARBA" id="ARBA00022490"/>
    </source>
</evidence>
<evidence type="ECO:0000259" key="12">
    <source>
        <dbReference type="SMART" id="SM00836"/>
    </source>
</evidence>
<keyword evidence="15" id="KW-1185">Reference proteome</keyword>
<evidence type="ECO:0000256" key="2">
    <source>
        <dbReference type="ARBA" id="ARBA00005594"/>
    </source>
</evidence>
<dbReference type="SUPFAM" id="SSF55190">
    <property type="entry name" value="Arginyl-tRNA synthetase (ArgRS), N-terminal 'additional' domain"/>
    <property type="match status" value="1"/>
</dbReference>
<dbReference type="RefSeq" id="WP_015799206.1">
    <property type="nucleotide sequence ID" value="NC_013124.1"/>
</dbReference>
<evidence type="ECO:0000313" key="14">
    <source>
        <dbReference type="EMBL" id="ACU54729.1"/>
    </source>
</evidence>
<organism evidence="14 15">
    <name type="scientific">Acidimicrobium ferrooxidans (strain DSM 10331 / JCM 15462 / NBRC 103882 / ICP)</name>
    <dbReference type="NCBI Taxonomy" id="525909"/>
    <lineage>
        <taxon>Bacteria</taxon>
        <taxon>Bacillati</taxon>
        <taxon>Actinomycetota</taxon>
        <taxon>Acidimicrobiia</taxon>
        <taxon>Acidimicrobiales</taxon>
        <taxon>Acidimicrobiaceae</taxon>
        <taxon>Acidimicrobium</taxon>
    </lineage>
</organism>
<dbReference type="PANTHER" id="PTHR11956">
    <property type="entry name" value="ARGINYL-TRNA SYNTHETASE"/>
    <property type="match status" value="1"/>
</dbReference>
<dbReference type="AlphaFoldDB" id="C7M181"/>
<keyword evidence="7 10" id="KW-0648">Protein biosynthesis</keyword>
<dbReference type="Proteomes" id="UP000000771">
    <property type="component" value="Chromosome"/>
</dbReference>
<evidence type="ECO:0000256" key="6">
    <source>
        <dbReference type="ARBA" id="ARBA00022840"/>
    </source>
</evidence>
<dbReference type="HAMAP" id="MF_00123">
    <property type="entry name" value="Arg_tRNA_synth"/>
    <property type="match status" value="1"/>
</dbReference>
<dbReference type="GO" id="GO:0004814">
    <property type="term" value="F:arginine-tRNA ligase activity"/>
    <property type="evidence" value="ECO:0007669"/>
    <property type="project" value="UniProtKB-UniRule"/>
</dbReference>
<feature type="domain" description="Arginyl tRNA synthetase N-terminal" evidence="13">
    <location>
        <begin position="9"/>
        <end position="94"/>
    </location>
</feature>
<dbReference type="SMART" id="SM01016">
    <property type="entry name" value="Arg_tRNA_synt_N"/>
    <property type="match status" value="1"/>
</dbReference>
<dbReference type="OrthoDB" id="9803211at2"/>
<dbReference type="Pfam" id="PF00750">
    <property type="entry name" value="tRNA-synt_1d"/>
    <property type="match status" value="1"/>
</dbReference>
<gene>
    <name evidence="10" type="primary">argS</name>
    <name evidence="14" type="ordered locus">Afer_1815</name>
</gene>
<evidence type="ECO:0000256" key="9">
    <source>
        <dbReference type="ARBA" id="ARBA00049339"/>
    </source>
</evidence>
<dbReference type="KEGG" id="afo:Afer_1815"/>
<evidence type="ECO:0000256" key="8">
    <source>
        <dbReference type="ARBA" id="ARBA00023146"/>
    </source>
</evidence>
<comment type="catalytic activity">
    <reaction evidence="9 10">
        <text>tRNA(Arg) + L-arginine + ATP = L-arginyl-tRNA(Arg) + AMP + diphosphate</text>
        <dbReference type="Rhea" id="RHEA:20301"/>
        <dbReference type="Rhea" id="RHEA-COMP:9658"/>
        <dbReference type="Rhea" id="RHEA-COMP:9673"/>
        <dbReference type="ChEBI" id="CHEBI:30616"/>
        <dbReference type="ChEBI" id="CHEBI:32682"/>
        <dbReference type="ChEBI" id="CHEBI:33019"/>
        <dbReference type="ChEBI" id="CHEBI:78442"/>
        <dbReference type="ChEBI" id="CHEBI:78513"/>
        <dbReference type="ChEBI" id="CHEBI:456215"/>
        <dbReference type="EC" id="6.1.1.19"/>
    </reaction>
</comment>
<dbReference type="Pfam" id="PF05746">
    <property type="entry name" value="DALR_1"/>
    <property type="match status" value="1"/>
</dbReference>
<dbReference type="InterPro" id="IPR035684">
    <property type="entry name" value="ArgRS_core"/>
</dbReference>
<accession>C7M181</accession>
<dbReference type="FunFam" id="1.10.730.10:FF:000008">
    <property type="entry name" value="Arginine--tRNA ligase"/>
    <property type="match status" value="1"/>
</dbReference>
<evidence type="ECO:0000256" key="1">
    <source>
        <dbReference type="ARBA" id="ARBA00004496"/>
    </source>
</evidence>
<dbReference type="InterPro" id="IPR001278">
    <property type="entry name" value="Arg-tRNA-ligase"/>
</dbReference>
<keyword evidence="5 10" id="KW-0547">Nucleotide-binding</keyword>
<dbReference type="HOGENOM" id="CLU_006406_0_1_11"/>
<dbReference type="InterPro" id="IPR014729">
    <property type="entry name" value="Rossmann-like_a/b/a_fold"/>
</dbReference>
<protein>
    <recommendedName>
        <fullName evidence="10">Arginine--tRNA ligase</fullName>
        <ecNumber evidence="10">6.1.1.19</ecNumber>
    </recommendedName>
    <alternativeName>
        <fullName evidence="10">Arginyl-tRNA synthetase</fullName>
        <shortName evidence="10">ArgRS</shortName>
    </alternativeName>
</protein>
<comment type="similarity">
    <text evidence="2 10 11">Belongs to the class-I aminoacyl-tRNA synthetase family.</text>
</comment>
<comment type="subunit">
    <text evidence="10">Monomer.</text>
</comment>
<dbReference type="Gene3D" id="1.10.730.10">
    <property type="entry name" value="Isoleucyl-tRNA Synthetase, Domain 1"/>
    <property type="match status" value="1"/>
</dbReference>
<dbReference type="Pfam" id="PF03485">
    <property type="entry name" value="Arg_tRNA_synt_N"/>
    <property type="match status" value="1"/>
</dbReference>
<evidence type="ECO:0000259" key="13">
    <source>
        <dbReference type="SMART" id="SM01016"/>
    </source>
</evidence>
<keyword evidence="6 10" id="KW-0067">ATP-binding</keyword>
<dbReference type="Gene3D" id="3.40.50.620">
    <property type="entry name" value="HUPs"/>
    <property type="match status" value="1"/>
</dbReference>
<dbReference type="PANTHER" id="PTHR11956:SF5">
    <property type="entry name" value="ARGININE--TRNA LIGASE, CYTOPLASMIC"/>
    <property type="match status" value="1"/>
</dbReference>
<dbReference type="CDD" id="cd00671">
    <property type="entry name" value="ArgRS_core"/>
    <property type="match status" value="1"/>
</dbReference>
<dbReference type="GO" id="GO:0006420">
    <property type="term" value="P:arginyl-tRNA aminoacylation"/>
    <property type="evidence" value="ECO:0007669"/>
    <property type="project" value="UniProtKB-UniRule"/>
</dbReference>